<reference evidence="3" key="1">
    <citation type="submission" date="2011-07" db="EMBL/GenBank/DDBJ databases">
        <authorList>
            <consortium name="Caenorhabditis brenneri Sequencing and Analysis Consortium"/>
            <person name="Wilson R.K."/>
        </authorList>
    </citation>
    <scope>NUCLEOTIDE SEQUENCE [LARGE SCALE GENOMIC DNA]</scope>
    <source>
        <strain evidence="3">PB2801</strain>
    </source>
</reference>
<gene>
    <name evidence="2" type="ORF">CAEBREN_28923</name>
</gene>
<feature type="region of interest" description="Disordered" evidence="1">
    <location>
        <begin position="38"/>
        <end position="63"/>
    </location>
</feature>
<keyword evidence="3" id="KW-1185">Reference proteome</keyword>
<evidence type="ECO:0000313" key="3">
    <source>
        <dbReference type="Proteomes" id="UP000008068"/>
    </source>
</evidence>
<organism evidence="3">
    <name type="scientific">Caenorhabditis brenneri</name>
    <name type="common">Nematode worm</name>
    <dbReference type="NCBI Taxonomy" id="135651"/>
    <lineage>
        <taxon>Eukaryota</taxon>
        <taxon>Metazoa</taxon>
        <taxon>Ecdysozoa</taxon>
        <taxon>Nematoda</taxon>
        <taxon>Chromadorea</taxon>
        <taxon>Rhabditida</taxon>
        <taxon>Rhabditina</taxon>
        <taxon>Rhabditomorpha</taxon>
        <taxon>Rhabditoidea</taxon>
        <taxon>Rhabditidae</taxon>
        <taxon>Peloderinae</taxon>
        <taxon>Caenorhabditis</taxon>
    </lineage>
</organism>
<dbReference type="AlphaFoldDB" id="G0N5F6"/>
<sequence length="226" mass="25890">MGETFFAKRRRKNIEGPWTEKQNQMVMETRRIFGEWGETKKGEKSEYTHGGHGLLKQKSPEERNVKNRERLQWGIRYEKKKRKAFSLTSPHSEHYLFGSGAKSMGRRKEKKTKRGEAVLCCGCGAKKKLGDGESTNRCTFEKCEKVNEVSEQNKIIGVVKLKEKTCQENIAAIIQFSQISLESSVNNFVFKILLAIKSKALNTYCTHDIRCSYIRVETQISTGSPN</sequence>
<feature type="compositionally biased region" description="Basic and acidic residues" evidence="1">
    <location>
        <begin position="38"/>
        <end position="49"/>
    </location>
</feature>
<accession>G0N5F6</accession>
<evidence type="ECO:0000313" key="2">
    <source>
        <dbReference type="EMBL" id="EGT53314.1"/>
    </source>
</evidence>
<evidence type="ECO:0000256" key="1">
    <source>
        <dbReference type="SAM" id="MobiDB-lite"/>
    </source>
</evidence>
<name>G0N5F6_CAEBE</name>
<dbReference type="InParanoid" id="G0N5F6"/>
<proteinExistence type="predicted"/>
<dbReference type="Proteomes" id="UP000008068">
    <property type="component" value="Unassembled WGS sequence"/>
</dbReference>
<dbReference type="HOGENOM" id="CLU_1225731_0_0_1"/>
<dbReference type="EMBL" id="GL379840">
    <property type="protein sequence ID" value="EGT53314.1"/>
    <property type="molecule type" value="Genomic_DNA"/>
</dbReference>
<protein>
    <submittedName>
        <fullName evidence="2">Uncharacterized protein</fullName>
    </submittedName>
</protein>